<dbReference type="Gene3D" id="3.20.20.70">
    <property type="entry name" value="Aldolase class I"/>
    <property type="match status" value="1"/>
</dbReference>
<dbReference type="EMBL" id="JBHPBY010000042">
    <property type="protein sequence ID" value="MFC1849513.1"/>
    <property type="molecule type" value="Genomic_DNA"/>
</dbReference>
<dbReference type="PROSITE" id="PS51379">
    <property type="entry name" value="4FE4S_FER_2"/>
    <property type="match status" value="2"/>
</dbReference>
<evidence type="ECO:0000256" key="8">
    <source>
        <dbReference type="ARBA" id="ARBA00047685"/>
    </source>
</evidence>
<evidence type="ECO:0000313" key="15">
    <source>
        <dbReference type="Proteomes" id="UP001594351"/>
    </source>
</evidence>
<evidence type="ECO:0000256" key="9">
    <source>
        <dbReference type="ARBA" id="ARBA00048792"/>
    </source>
</evidence>
<dbReference type="InterPro" id="IPR005720">
    <property type="entry name" value="Dihydroorotate_DH_cat"/>
</dbReference>
<dbReference type="InterPro" id="IPR017900">
    <property type="entry name" value="4Fe4S_Fe_S_CS"/>
</dbReference>
<evidence type="ECO:0000256" key="6">
    <source>
        <dbReference type="ARBA" id="ARBA00030119"/>
    </source>
</evidence>
<comment type="catalytic activity">
    <reaction evidence="8">
        <text>5,6-dihydrothymine + NAD(+) = thymine + NADH + H(+)</text>
        <dbReference type="Rhea" id="RHEA:28791"/>
        <dbReference type="ChEBI" id="CHEBI:15378"/>
        <dbReference type="ChEBI" id="CHEBI:17821"/>
        <dbReference type="ChEBI" id="CHEBI:27468"/>
        <dbReference type="ChEBI" id="CHEBI:57540"/>
        <dbReference type="ChEBI" id="CHEBI:57945"/>
        <dbReference type="EC" id="1.3.1.1"/>
    </reaction>
</comment>
<dbReference type="SUPFAM" id="SSF54862">
    <property type="entry name" value="4Fe-4S ferredoxins"/>
    <property type="match status" value="1"/>
</dbReference>
<reference evidence="14 15" key="1">
    <citation type="submission" date="2024-09" db="EMBL/GenBank/DDBJ databases">
        <title>Laminarin stimulates single cell rates of sulfate reduction while oxygen inhibits transcriptomic activity in coastal marine sediment.</title>
        <authorList>
            <person name="Lindsay M."/>
            <person name="Orcutt B."/>
            <person name="Emerson D."/>
            <person name="Stepanauskas R."/>
            <person name="D'Angelo T."/>
        </authorList>
    </citation>
    <scope>NUCLEOTIDE SEQUENCE [LARGE SCALE GENOMIC DNA]</scope>
    <source>
        <strain evidence="14">SAG AM-311-K15</strain>
    </source>
</reference>
<sequence>MTFRKDLSIDFCGVHFENPVLLSSSPVSNTAEMVERSFEAGFSGVVFKTMSTGAIKIIHPSPRMAPYHYLDKKLMGLQNVEQISDRSMADNLADLKYLKKHWPDKVIISSIMGFTLDEWAELAKASEDVGADMLELNFSCPHMTVEGSGMNVSHAFTLLEQFTEAVKKVVTIPVIAKMTPNITDICEPALFAKQGGADAISAINTVSGIVGIGLEDFTPLPNVFGKGAMSGYSGPAIKPIGLRCVAQLAQNNELQLPLSGIGGIETWVDVVEYMLCGAATVQITTGIIHYGYRIIEDILEGMSYYLAERNIDSIDQVVGKALPNLVPTEQFDLSRQGATLYDLNRCIGCGQCYIICQDAGGQCLSWDGETRQPVMNESLCVGCLICSFVCPIHSPPLITYQEIKNKPEIRPPVSQ</sequence>
<gene>
    <name evidence="14" type="primary">preA</name>
    <name evidence="14" type="ORF">ACFL27_04810</name>
</gene>
<evidence type="ECO:0000256" key="7">
    <source>
        <dbReference type="ARBA" id="ARBA00032722"/>
    </source>
</evidence>
<evidence type="ECO:0000313" key="14">
    <source>
        <dbReference type="EMBL" id="MFC1849513.1"/>
    </source>
</evidence>
<evidence type="ECO:0000256" key="11">
    <source>
        <dbReference type="ARBA" id="ARBA00049714"/>
    </source>
</evidence>
<keyword evidence="5" id="KW-0411">Iron-sulfur</keyword>
<keyword evidence="3 14" id="KW-0560">Oxidoreductase</keyword>
<comment type="subunit">
    <text evidence="11">Heterotetramer of 2 PreA and 2 PreT subunits.</text>
</comment>
<evidence type="ECO:0000256" key="10">
    <source>
        <dbReference type="ARBA" id="ARBA00049578"/>
    </source>
</evidence>
<evidence type="ECO:0000256" key="5">
    <source>
        <dbReference type="ARBA" id="ARBA00023014"/>
    </source>
</evidence>
<comment type="caution">
    <text evidence="14">The sequence shown here is derived from an EMBL/GenBank/DDBJ whole genome shotgun (WGS) entry which is preliminary data.</text>
</comment>
<dbReference type="GO" id="GO:0004159">
    <property type="term" value="F:dihydropyrimidine dehydrogenase (NAD+) activity"/>
    <property type="evidence" value="ECO:0007669"/>
    <property type="project" value="UniProtKB-EC"/>
</dbReference>
<dbReference type="SUPFAM" id="SSF51395">
    <property type="entry name" value="FMN-linked oxidoreductases"/>
    <property type="match status" value="1"/>
</dbReference>
<keyword evidence="4" id="KW-0408">Iron</keyword>
<keyword evidence="15" id="KW-1185">Reference proteome</keyword>
<proteinExistence type="inferred from homology"/>
<comment type="similarity">
    <text evidence="1">Belongs to the dihydropyrimidine dehydrogenase family.</text>
</comment>
<feature type="domain" description="4Fe-4S ferredoxin-type" evidence="13">
    <location>
        <begin position="337"/>
        <end position="369"/>
    </location>
</feature>
<dbReference type="PANTHER" id="PTHR43073:SF2">
    <property type="entry name" value="DIHYDROPYRIMIDINE DEHYDROGENASE [NADP(+)]"/>
    <property type="match status" value="1"/>
</dbReference>
<evidence type="ECO:0000256" key="2">
    <source>
        <dbReference type="ARBA" id="ARBA00022723"/>
    </source>
</evidence>
<evidence type="ECO:0000259" key="13">
    <source>
        <dbReference type="PROSITE" id="PS51379"/>
    </source>
</evidence>
<accession>A0ABV6YTL2</accession>
<protein>
    <recommendedName>
        <fullName evidence="12">dihydrouracil dehydrogenase (NAD(+))</fullName>
        <ecNumber evidence="12">1.3.1.1</ecNumber>
    </recommendedName>
    <alternativeName>
        <fullName evidence="7">Dihydrothymine dehydrogenase</fullName>
    </alternativeName>
    <alternativeName>
        <fullName evidence="6">Dihydrouracil dehydrogenase</fullName>
    </alternativeName>
</protein>
<evidence type="ECO:0000256" key="4">
    <source>
        <dbReference type="ARBA" id="ARBA00023004"/>
    </source>
</evidence>
<keyword evidence="2" id="KW-0479">Metal-binding</keyword>
<dbReference type="Gene3D" id="3.30.70.20">
    <property type="match status" value="1"/>
</dbReference>
<comment type="function">
    <text evidence="10">Involved in pyrimidine base degradation. Catalyzes physiologically the reduction of uracil to 5,6-dihydrouracil (DHU) by using NADH as a specific cosubstrate. It also catalyzes the reverse reaction and the reduction of thymine to 5,6-dihydrothymine (DHT).</text>
</comment>
<name>A0ABV6YTL2_UNCC1</name>
<dbReference type="InterPro" id="IPR013785">
    <property type="entry name" value="Aldolase_TIM"/>
</dbReference>
<dbReference type="PANTHER" id="PTHR43073">
    <property type="entry name" value="DIHYDROPYRIMIDINE DEHYDROGENASE [NADP(+)]"/>
    <property type="match status" value="1"/>
</dbReference>
<dbReference type="EC" id="1.3.1.1" evidence="12"/>
<feature type="domain" description="4Fe-4S ferredoxin-type" evidence="13">
    <location>
        <begin position="371"/>
        <end position="400"/>
    </location>
</feature>
<dbReference type="Proteomes" id="UP001594351">
    <property type="component" value="Unassembled WGS sequence"/>
</dbReference>
<organism evidence="14 15">
    <name type="scientific">candidate division CSSED10-310 bacterium</name>
    <dbReference type="NCBI Taxonomy" id="2855610"/>
    <lineage>
        <taxon>Bacteria</taxon>
        <taxon>Bacteria division CSSED10-310</taxon>
    </lineage>
</organism>
<dbReference type="Pfam" id="PF01180">
    <property type="entry name" value="DHO_dh"/>
    <property type="match status" value="1"/>
</dbReference>
<evidence type="ECO:0000256" key="3">
    <source>
        <dbReference type="ARBA" id="ARBA00023002"/>
    </source>
</evidence>
<comment type="catalytic activity">
    <reaction evidence="9">
        <text>5,6-dihydrouracil + NAD(+) = uracil + NADH + H(+)</text>
        <dbReference type="Rhea" id="RHEA:20189"/>
        <dbReference type="ChEBI" id="CHEBI:15378"/>
        <dbReference type="ChEBI" id="CHEBI:15901"/>
        <dbReference type="ChEBI" id="CHEBI:17568"/>
        <dbReference type="ChEBI" id="CHEBI:57540"/>
        <dbReference type="ChEBI" id="CHEBI:57945"/>
        <dbReference type="EC" id="1.3.1.1"/>
    </reaction>
</comment>
<evidence type="ECO:0000256" key="1">
    <source>
        <dbReference type="ARBA" id="ARBA00010804"/>
    </source>
</evidence>
<evidence type="ECO:0000256" key="12">
    <source>
        <dbReference type="ARBA" id="ARBA00049728"/>
    </source>
</evidence>
<dbReference type="InterPro" id="IPR017896">
    <property type="entry name" value="4Fe4S_Fe-S-bd"/>
</dbReference>
<dbReference type="Pfam" id="PF14697">
    <property type="entry name" value="Fer4_21"/>
    <property type="match status" value="1"/>
</dbReference>
<dbReference type="PROSITE" id="PS00198">
    <property type="entry name" value="4FE4S_FER_1"/>
    <property type="match status" value="1"/>
</dbReference>
<dbReference type="NCBIfam" id="NF006183">
    <property type="entry name" value="PRK08318.1"/>
    <property type="match status" value="1"/>
</dbReference>